<name>A0A174ZAP0_9FIRM</name>
<dbReference type="EMBL" id="CZBY01000001">
    <property type="protein sequence ID" value="CUQ81256.1"/>
    <property type="molecule type" value="Genomic_DNA"/>
</dbReference>
<dbReference type="OrthoDB" id="9814022at2"/>
<organism evidence="1 2">
    <name type="scientific">[Eubacterium] siraeum</name>
    <dbReference type="NCBI Taxonomy" id="39492"/>
    <lineage>
        <taxon>Bacteria</taxon>
        <taxon>Bacillati</taxon>
        <taxon>Bacillota</taxon>
        <taxon>Clostridia</taxon>
        <taxon>Eubacteriales</taxon>
        <taxon>Oscillospiraceae</taxon>
        <taxon>Oscillospiraceae incertae sedis</taxon>
    </lineage>
</organism>
<dbReference type="Proteomes" id="UP000095662">
    <property type="component" value="Unassembled WGS sequence"/>
</dbReference>
<proteinExistence type="predicted"/>
<evidence type="ECO:0000313" key="1">
    <source>
        <dbReference type="EMBL" id="CUQ81256.1"/>
    </source>
</evidence>
<gene>
    <name evidence="1" type="ORF">ERS852540_00236</name>
</gene>
<evidence type="ECO:0000313" key="2">
    <source>
        <dbReference type="Proteomes" id="UP000095662"/>
    </source>
</evidence>
<accession>A0A174ZAP0</accession>
<sequence>MIKLPKMYTANSIKAMHEKLNLDAQTVMLLYDYFDAFSNFYEMLPLKDAYKIIKKQNDKLKLTEEDFIAFSEIARHEEHFYFILGSEDLDKNRKKSKPMERTIVNESLVLIDEIFYKMMVTSQKGKPLFVPEKNKLLRYVDDSFIEENEYTTALYDFFVNNMKLGESDAWDTVGDCILEIKNGENPLEEVLSYLDYRKLLPEEKNLSELISIISRLNNFTRTPVNRGFTPVELNQLGRGLSADSVVFEEDDLIPQAVFNSNSESSKQ</sequence>
<reference evidence="1 2" key="1">
    <citation type="submission" date="2015-09" db="EMBL/GenBank/DDBJ databases">
        <authorList>
            <consortium name="Pathogen Informatics"/>
        </authorList>
    </citation>
    <scope>NUCLEOTIDE SEQUENCE [LARGE SCALE GENOMIC DNA]</scope>
    <source>
        <strain evidence="1 2">2789STDY5834928</strain>
    </source>
</reference>
<protein>
    <submittedName>
        <fullName evidence="1">Uncharacterized protein</fullName>
    </submittedName>
</protein>
<dbReference type="AlphaFoldDB" id="A0A174ZAP0"/>